<keyword evidence="2" id="KW-0813">Transport</keyword>
<evidence type="ECO:0000256" key="3">
    <source>
        <dbReference type="ARBA" id="ARBA00022741"/>
    </source>
</evidence>
<dbReference type="PROSITE" id="PS50893">
    <property type="entry name" value="ABC_TRANSPORTER_2"/>
    <property type="match status" value="1"/>
</dbReference>
<dbReference type="InterPro" id="IPR003439">
    <property type="entry name" value="ABC_transporter-like_ATP-bd"/>
</dbReference>
<dbReference type="PANTHER" id="PTHR42711">
    <property type="entry name" value="ABC TRANSPORTER ATP-BINDING PROTEIN"/>
    <property type="match status" value="1"/>
</dbReference>
<dbReference type="OrthoDB" id="9804819at2"/>
<dbReference type="PANTHER" id="PTHR42711:SF19">
    <property type="entry name" value="DOXORUBICIN RESISTANCE ATP-BINDING PROTEIN DRRA"/>
    <property type="match status" value="1"/>
</dbReference>
<dbReference type="Gene3D" id="3.40.50.300">
    <property type="entry name" value="P-loop containing nucleotide triphosphate hydrolases"/>
    <property type="match status" value="1"/>
</dbReference>
<evidence type="ECO:0000259" key="6">
    <source>
        <dbReference type="PROSITE" id="PS50893"/>
    </source>
</evidence>
<dbReference type="InterPro" id="IPR003593">
    <property type="entry name" value="AAA+_ATPase"/>
</dbReference>
<dbReference type="GO" id="GO:0046677">
    <property type="term" value="P:response to antibiotic"/>
    <property type="evidence" value="ECO:0007669"/>
    <property type="project" value="UniProtKB-KW"/>
</dbReference>
<reference evidence="7 8" key="1">
    <citation type="submission" date="2018-11" db="EMBL/GenBank/DDBJ databases">
        <title>Sequencing the genomes of 1000 actinobacteria strains.</title>
        <authorList>
            <person name="Klenk H.-P."/>
        </authorList>
    </citation>
    <scope>NUCLEOTIDE SEQUENCE [LARGE SCALE GENOMIC DNA]</scope>
    <source>
        <strain evidence="7 8">DSM 13521</strain>
    </source>
</reference>
<name>A0A3N2DCX1_9MICO</name>
<evidence type="ECO:0000313" key="7">
    <source>
        <dbReference type="EMBL" id="ROR97639.1"/>
    </source>
</evidence>
<keyword evidence="8" id="KW-1185">Reference proteome</keyword>
<keyword evidence="4 7" id="KW-0067">ATP-binding</keyword>
<protein>
    <submittedName>
        <fullName evidence="7">ABC-2 type transport system ATP-binding protein</fullName>
    </submittedName>
</protein>
<dbReference type="AlphaFoldDB" id="A0A3N2DCX1"/>
<accession>A0A3N2DCX1</accession>
<evidence type="ECO:0000313" key="8">
    <source>
        <dbReference type="Proteomes" id="UP000275356"/>
    </source>
</evidence>
<dbReference type="Pfam" id="PF00005">
    <property type="entry name" value="ABC_tran"/>
    <property type="match status" value="1"/>
</dbReference>
<dbReference type="RefSeq" id="WP_123739656.1">
    <property type="nucleotide sequence ID" value="NZ_CALFQU010000018.1"/>
</dbReference>
<sequence length="268" mass="27942">MTQTPEASPVPPPVSGPVPALRTWGLFKRFGAKVAVQQFELAIPAGSFYGIVGPNGAGKTTTLSMATGLLRPDAGTAFVNGVDVWAEPEKVKPMLGILPDGLRLFDRLTGAELITYAGLLRGMDPVVVRQRTDQLLDVLGLADDGTKLVADYSAGMTKKIGLATALVHAPSVLVLDEPFEAVDPVSAGHIRAILADYVAGGGTVILSSHVMELVERLCSHVAVMNDGALVAAGTIAEVGGGDLQARFAQLVGAQERTEGLAWLRPSRG</sequence>
<evidence type="ECO:0000256" key="2">
    <source>
        <dbReference type="ARBA" id="ARBA00022448"/>
    </source>
</evidence>
<dbReference type="SUPFAM" id="SSF52540">
    <property type="entry name" value="P-loop containing nucleoside triphosphate hydrolases"/>
    <property type="match status" value="1"/>
</dbReference>
<dbReference type="InterPro" id="IPR027417">
    <property type="entry name" value="P-loop_NTPase"/>
</dbReference>
<dbReference type="EMBL" id="RKHQ01000001">
    <property type="protein sequence ID" value="ROR97639.1"/>
    <property type="molecule type" value="Genomic_DNA"/>
</dbReference>
<comment type="caution">
    <text evidence="7">The sequence shown here is derived from an EMBL/GenBank/DDBJ whole genome shotgun (WGS) entry which is preliminary data.</text>
</comment>
<feature type="domain" description="ABC transporter" evidence="6">
    <location>
        <begin position="21"/>
        <end position="251"/>
    </location>
</feature>
<dbReference type="GO" id="GO:0005524">
    <property type="term" value="F:ATP binding"/>
    <property type="evidence" value="ECO:0007669"/>
    <property type="project" value="UniProtKB-KW"/>
</dbReference>
<proteinExistence type="predicted"/>
<evidence type="ECO:0000256" key="1">
    <source>
        <dbReference type="ARBA" id="ARBA00004202"/>
    </source>
</evidence>
<dbReference type="InterPro" id="IPR050763">
    <property type="entry name" value="ABC_transporter_ATP-binding"/>
</dbReference>
<dbReference type="CDD" id="cd03230">
    <property type="entry name" value="ABC_DR_subfamily_A"/>
    <property type="match status" value="1"/>
</dbReference>
<keyword evidence="3" id="KW-0547">Nucleotide-binding</keyword>
<dbReference type="Proteomes" id="UP000275356">
    <property type="component" value="Unassembled WGS sequence"/>
</dbReference>
<keyword evidence="5" id="KW-0046">Antibiotic resistance</keyword>
<comment type="subcellular location">
    <subcellularLocation>
        <location evidence="1">Cell membrane</location>
        <topology evidence="1">Peripheral membrane protein</topology>
    </subcellularLocation>
</comment>
<organism evidence="7 8">
    <name type="scientific">Salana multivorans</name>
    <dbReference type="NCBI Taxonomy" id="120377"/>
    <lineage>
        <taxon>Bacteria</taxon>
        <taxon>Bacillati</taxon>
        <taxon>Actinomycetota</taxon>
        <taxon>Actinomycetes</taxon>
        <taxon>Micrococcales</taxon>
        <taxon>Beutenbergiaceae</taxon>
        <taxon>Salana</taxon>
    </lineage>
</organism>
<dbReference type="GO" id="GO:0016887">
    <property type="term" value="F:ATP hydrolysis activity"/>
    <property type="evidence" value="ECO:0007669"/>
    <property type="project" value="InterPro"/>
</dbReference>
<evidence type="ECO:0000256" key="4">
    <source>
        <dbReference type="ARBA" id="ARBA00022840"/>
    </source>
</evidence>
<dbReference type="GO" id="GO:0005886">
    <property type="term" value="C:plasma membrane"/>
    <property type="evidence" value="ECO:0007669"/>
    <property type="project" value="UniProtKB-SubCell"/>
</dbReference>
<evidence type="ECO:0000256" key="5">
    <source>
        <dbReference type="ARBA" id="ARBA00023251"/>
    </source>
</evidence>
<gene>
    <name evidence="7" type="ORF">EDD28_2241</name>
</gene>
<dbReference type="SMART" id="SM00382">
    <property type="entry name" value="AAA"/>
    <property type="match status" value="1"/>
</dbReference>